<dbReference type="EMBL" id="JAPDRQ010000014">
    <property type="protein sequence ID" value="KAJ9662617.1"/>
    <property type="molecule type" value="Genomic_DNA"/>
</dbReference>
<protein>
    <submittedName>
        <fullName evidence="1">Uncharacterized protein</fullName>
    </submittedName>
</protein>
<name>A0ACC3AHE8_9EURO</name>
<sequence>MSSTTSNNKVSRHKPASSMPGSDQKVTAKHKIGSNFASTTKTNDLYTTPSSSIAGFFQTPPRVLNQYYDDAALRRALKLFLPKHIDQAVSNDLSAFGDRVLDRETLGLVLDAERNLPYVKSWDTWGKRRDELITSQGWQNLQRLGIEEGIVAIPYENTYKEYSRVYWCAKYAIWCGSSAWVNCPSLMTDGVASLFRKHLSGNSLRSERVILQDAYGRLISRDPKEAWTTGQWMTERQGGSDVSMTETLATYSPDSKLEYDAHGNVLGPWRLDGFKWFSSATDANMMVLLGRTKSGISLFCAPMKKLLETKDVLGHETELNGVYIQRLKNKLGTKALPTAELELKGVRGWLIGEEGRGIKEIATVLNIARIHNGVTAIGLWGRGLSVVRAFVKVRVVGRRPLWERTAFMRSLARMHIEYRANVLFNFFVSALLGSVEQEQIASLHGQTGQGLDKTGRLPGVKTTAAAEWLLRVLTPALKGHCSKTAISGLQECMESMGGVGYLENDDMQFNIARLYRDANVMPIWEGTTDQMMADDSVIRVLCGKNKSEVLGTLNDWVTEIVEQNSEHVPEVRFIEDWWIEFKATLSSAPKEEIEMKSRTIMAKLVDIVQGSLLIVDFQSDHDEVARLVMESWFFEKHNNANPTTATTWKEQARSDMKIVFGQADPSLDHARL</sequence>
<comment type="caution">
    <text evidence="1">The sequence shown here is derived from an EMBL/GenBank/DDBJ whole genome shotgun (WGS) entry which is preliminary data.</text>
</comment>
<accession>A0ACC3AHE8</accession>
<evidence type="ECO:0000313" key="2">
    <source>
        <dbReference type="Proteomes" id="UP001172386"/>
    </source>
</evidence>
<keyword evidence="2" id="KW-1185">Reference proteome</keyword>
<organism evidence="1 2">
    <name type="scientific">Neophaeococcomyces mojaviensis</name>
    <dbReference type="NCBI Taxonomy" id="3383035"/>
    <lineage>
        <taxon>Eukaryota</taxon>
        <taxon>Fungi</taxon>
        <taxon>Dikarya</taxon>
        <taxon>Ascomycota</taxon>
        <taxon>Pezizomycotina</taxon>
        <taxon>Eurotiomycetes</taxon>
        <taxon>Chaetothyriomycetidae</taxon>
        <taxon>Chaetothyriales</taxon>
        <taxon>Chaetothyriales incertae sedis</taxon>
        <taxon>Neophaeococcomyces</taxon>
    </lineage>
</organism>
<evidence type="ECO:0000313" key="1">
    <source>
        <dbReference type="EMBL" id="KAJ9662617.1"/>
    </source>
</evidence>
<reference evidence="1" key="1">
    <citation type="submission" date="2022-10" db="EMBL/GenBank/DDBJ databases">
        <title>Culturing micro-colonial fungi from biological soil crusts in the Mojave desert and describing Neophaeococcomyces mojavensis, and introducing the new genera and species Taxawa tesnikishii.</title>
        <authorList>
            <person name="Kurbessoian T."/>
            <person name="Stajich J.E."/>
        </authorList>
    </citation>
    <scope>NUCLEOTIDE SEQUENCE</scope>
    <source>
        <strain evidence="1">JES_112</strain>
    </source>
</reference>
<dbReference type="Proteomes" id="UP001172386">
    <property type="component" value="Unassembled WGS sequence"/>
</dbReference>
<proteinExistence type="predicted"/>
<gene>
    <name evidence="1" type="ORF">H2198_001289</name>
</gene>